<feature type="transmembrane region" description="Helical" evidence="1">
    <location>
        <begin position="83"/>
        <end position="100"/>
    </location>
</feature>
<dbReference type="Gene3D" id="3.40.720.10">
    <property type="entry name" value="Alkaline Phosphatase, subunit A"/>
    <property type="match status" value="1"/>
</dbReference>
<evidence type="ECO:0000313" key="3">
    <source>
        <dbReference type="Proteomes" id="UP001143304"/>
    </source>
</evidence>
<reference evidence="2" key="1">
    <citation type="submission" date="2019-02" db="EMBL/GenBank/DDBJ databases">
        <authorList>
            <person name="Li S.-H."/>
        </authorList>
    </citation>
    <scope>NUCLEOTIDE SEQUENCE</scope>
    <source>
        <strain evidence="2">IMCC11814</strain>
    </source>
</reference>
<accession>A0ABT3T587</accession>
<keyword evidence="1" id="KW-0472">Membrane</keyword>
<evidence type="ECO:0008006" key="4">
    <source>
        <dbReference type="Google" id="ProtNLM"/>
    </source>
</evidence>
<gene>
    <name evidence="2" type="ORF">EYC82_08645</name>
</gene>
<proteinExistence type="predicted"/>
<keyword evidence="1" id="KW-1133">Transmembrane helix</keyword>
<evidence type="ECO:0000313" key="2">
    <source>
        <dbReference type="EMBL" id="MCX2977421.1"/>
    </source>
</evidence>
<comment type="caution">
    <text evidence="2">The sequence shown here is derived from an EMBL/GenBank/DDBJ whole genome shotgun (WGS) entry which is preliminary data.</text>
</comment>
<keyword evidence="3" id="KW-1185">Reference proteome</keyword>
<protein>
    <recommendedName>
        <fullName evidence="4">Sulfatase N-terminal domain-containing protein</fullName>
    </recommendedName>
</protein>
<feature type="transmembrane region" description="Helical" evidence="1">
    <location>
        <begin position="107"/>
        <end position="123"/>
    </location>
</feature>
<feature type="transmembrane region" description="Helical" evidence="1">
    <location>
        <begin position="32"/>
        <end position="54"/>
    </location>
</feature>
<keyword evidence="1" id="KW-0812">Transmembrane</keyword>
<dbReference type="InterPro" id="IPR017850">
    <property type="entry name" value="Alkaline_phosphatase_core_sf"/>
</dbReference>
<feature type="transmembrane region" description="Helical" evidence="1">
    <location>
        <begin position="7"/>
        <end position="26"/>
    </location>
</feature>
<name>A0ABT3T587_9GAMM</name>
<dbReference type="SUPFAM" id="SSF53649">
    <property type="entry name" value="Alkaline phosphatase-like"/>
    <property type="match status" value="1"/>
</dbReference>
<dbReference type="EMBL" id="SHNO01000001">
    <property type="protein sequence ID" value="MCX2977421.1"/>
    <property type="molecule type" value="Genomic_DNA"/>
</dbReference>
<evidence type="ECO:0000256" key="1">
    <source>
        <dbReference type="SAM" id="Phobius"/>
    </source>
</evidence>
<organism evidence="2 3">
    <name type="scientific">Candidatus Marimicrobium litorale</name>
    <dbReference type="NCBI Taxonomy" id="2518991"/>
    <lineage>
        <taxon>Bacteria</taxon>
        <taxon>Pseudomonadati</taxon>
        <taxon>Pseudomonadota</taxon>
        <taxon>Gammaproteobacteria</taxon>
        <taxon>Cellvibrionales</taxon>
        <taxon>Halieaceae</taxon>
        <taxon>Marimicrobium</taxon>
    </lineage>
</organism>
<sequence length="528" mass="59172">MASREMTTNTVFFVLLFTYPLFSFLWRRDYPVFSLEVMWLLGILFVTALCVGLLCSRISPAISNLVTALALFLVFVLQLNPSLSGLVAGLIAIGGVLLVFKQRLRRVGVYILAAILLGAWLDSRLEPHLDRPVENAAKANKSLAPVVHILLDGFIGLAGLPDYPASKIIRKKMLTFFEANDFELYTHAYSRFARTGESVYSAMNFGHTFDLSFGLQKLSGEQHILPENAVFSVMELMGYRLNIYQTGHIDMCRSNPTSLDRCWQHDQPNIRSVLGAGDARMRFYALLKTLLSQSRVAKRMIENTEWTAVIEVANYDPALFDVLSKDIAERPRGNYFYAHALIPHGPYIYQPGCTVSYDHAPLLTSARTLEEPPLQGDVYEVRNGLYFAQIDCALDTLQSLFADMKARGVYDRAVIVLHGDHGSRIGRYQYLSEHVQDLSVADYRAGFSTLFAVKYPGSRFALRDTPLPIARLLETFIDEIPNYVQESAEYPEFAPAAEAAPDSSKTAPYIYLLGEVPPTRVTIDLFGD</sequence>
<feature type="transmembrane region" description="Helical" evidence="1">
    <location>
        <begin position="61"/>
        <end position="77"/>
    </location>
</feature>
<dbReference type="RefSeq" id="WP_279249142.1">
    <property type="nucleotide sequence ID" value="NZ_SHNO01000001.1"/>
</dbReference>
<dbReference type="Proteomes" id="UP001143304">
    <property type="component" value="Unassembled WGS sequence"/>
</dbReference>